<dbReference type="AlphaFoldDB" id="A0A2A7B2S8"/>
<dbReference type="EMBL" id="NOUV01000019">
    <property type="protein sequence ID" value="PDX85695.1"/>
    <property type="molecule type" value="Genomic_DNA"/>
</dbReference>
<evidence type="ECO:0000256" key="3">
    <source>
        <dbReference type="SAM" id="Coils"/>
    </source>
</evidence>
<feature type="domain" description="Glycosyltransferase 2-like" evidence="4">
    <location>
        <begin position="15"/>
        <end position="149"/>
    </location>
</feature>
<dbReference type="GO" id="GO:0016757">
    <property type="term" value="F:glycosyltransferase activity"/>
    <property type="evidence" value="ECO:0007669"/>
    <property type="project" value="UniProtKB-KW"/>
</dbReference>
<dbReference type="OrthoDB" id="1640114at2"/>
<keyword evidence="3" id="KW-0175">Coiled coil</keyword>
<evidence type="ECO:0000256" key="2">
    <source>
        <dbReference type="ARBA" id="ARBA00022679"/>
    </source>
</evidence>
<comment type="caution">
    <text evidence="5">The sequence shown here is derived from an EMBL/GenBank/DDBJ whole genome shotgun (WGS) entry which is preliminary data.</text>
</comment>
<dbReference type="CDD" id="cd00761">
    <property type="entry name" value="Glyco_tranf_GTA_type"/>
    <property type="match status" value="1"/>
</dbReference>
<dbReference type="InterPro" id="IPR029044">
    <property type="entry name" value="Nucleotide-diphossugar_trans"/>
</dbReference>
<sequence>MLEGLHMSRFDGKISIIVPIYNVEKYIDRCLKSIVGQTYSNIEIILVDDGSTDGSGKACDEWAKGDSRIRVLHKANGGLSDARNKGIDVAQGEFVLFVDSDDYIENNTCEKLSLLIDEECDIIAFKFEKFYDNQNRDAVKSSGKISEFYGREIFRYYIQRKYYTHMVTDKLFRTTLFQNCRFEMNRLAEDLTICYKLIAKARKIICIDEVFYHYYIRTNSIMNNASRKLTEDAFAGETEAYKFGKENYPEFSYENQTRYINQCMKIYLLLLYRHHLSRDNSEVMEVRNHIEKLKKEKISLKSRLFYYLIKINDRFAWIVYNSCNLT</sequence>
<gene>
    <name evidence="5" type="ORF">CHR60_11650</name>
</gene>
<keyword evidence="2" id="KW-0808">Transferase</keyword>
<feature type="coiled-coil region" evidence="3">
    <location>
        <begin position="276"/>
        <end position="303"/>
    </location>
</feature>
<evidence type="ECO:0000256" key="1">
    <source>
        <dbReference type="ARBA" id="ARBA00022676"/>
    </source>
</evidence>
<dbReference type="PANTHER" id="PTHR22916">
    <property type="entry name" value="GLYCOSYLTRANSFERASE"/>
    <property type="match status" value="1"/>
</dbReference>
<dbReference type="Pfam" id="PF00535">
    <property type="entry name" value="Glycos_transf_2"/>
    <property type="match status" value="1"/>
</dbReference>
<evidence type="ECO:0000313" key="6">
    <source>
        <dbReference type="Proteomes" id="UP000220904"/>
    </source>
</evidence>
<protein>
    <recommendedName>
        <fullName evidence="4">Glycosyltransferase 2-like domain-containing protein</fullName>
    </recommendedName>
</protein>
<keyword evidence="1" id="KW-0328">Glycosyltransferase</keyword>
<dbReference type="PANTHER" id="PTHR22916:SF51">
    <property type="entry name" value="GLYCOSYLTRANSFERASE EPSH-RELATED"/>
    <property type="match status" value="1"/>
</dbReference>
<reference evidence="5 6" key="1">
    <citation type="journal article" date="2017" name="Front. Microbiol.">
        <title>New Insights into the Diversity of the Genus Faecalibacterium.</title>
        <authorList>
            <person name="Benevides L."/>
            <person name="Burman S."/>
            <person name="Martin R."/>
            <person name="Robert V."/>
            <person name="Thomas M."/>
            <person name="Miquel S."/>
            <person name="Chain F."/>
            <person name="Sokol H."/>
            <person name="Bermudez-Humaran L.G."/>
            <person name="Morrison M."/>
            <person name="Langella P."/>
            <person name="Azevedo V.A."/>
            <person name="Chatel J.M."/>
            <person name="Soares S."/>
        </authorList>
    </citation>
    <scope>NUCLEOTIDE SEQUENCE [LARGE SCALE GENOMIC DNA]</scope>
    <source>
        <strain evidence="5 6">AHMP21</strain>
    </source>
</reference>
<name>A0A2A7B2S8_9FIRM</name>
<dbReference type="InterPro" id="IPR001173">
    <property type="entry name" value="Glyco_trans_2-like"/>
</dbReference>
<dbReference type="SUPFAM" id="SSF53448">
    <property type="entry name" value="Nucleotide-diphospho-sugar transferases"/>
    <property type="match status" value="1"/>
</dbReference>
<evidence type="ECO:0000313" key="5">
    <source>
        <dbReference type="EMBL" id="PDX85695.1"/>
    </source>
</evidence>
<dbReference type="Proteomes" id="UP000220904">
    <property type="component" value="Unassembled WGS sequence"/>
</dbReference>
<accession>A0A2A7B2S8</accession>
<evidence type="ECO:0000259" key="4">
    <source>
        <dbReference type="Pfam" id="PF00535"/>
    </source>
</evidence>
<organism evidence="5 6">
    <name type="scientific">Faecalibacterium prausnitzii</name>
    <dbReference type="NCBI Taxonomy" id="853"/>
    <lineage>
        <taxon>Bacteria</taxon>
        <taxon>Bacillati</taxon>
        <taxon>Bacillota</taxon>
        <taxon>Clostridia</taxon>
        <taxon>Eubacteriales</taxon>
        <taxon>Oscillospiraceae</taxon>
        <taxon>Faecalibacterium</taxon>
    </lineage>
</organism>
<proteinExistence type="predicted"/>
<dbReference type="Gene3D" id="3.90.550.10">
    <property type="entry name" value="Spore Coat Polysaccharide Biosynthesis Protein SpsA, Chain A"/>
    <property type="match status" value="1"/>
</dbReference>